<protein>
    <recommendedName>
        <fullName evidence="4 7">Signal peptidase I</fullName>
        <ecNumber evidence="3 7">3.4.21.89</ecNumber>
    </recommendedName>
</protein>
<reference evidence="9 10" key="1">
    <citation type="journal article" date="2022" name="Nat. Microbiol.">
        <title>The microbiome of a bacterivorous marine choanoflagellate contains a resource-demanding obligate bacterial associate.</title>
        <authorList>
            <person name="Needham D.M."/>
            <person name="Poirier C."/>
            <person name="Bachy C."/>
            <person name="George E.E."/>
            <person name="Wilken S."/>
            <person name="Yung C.C.M."/>
            <person name="Limardo A.J."/>
            <person name="Morando M."/>
            <person name="Sudek L."/>
            <person name="Malmstrom R.R."/>
            <person name="Keeling P.J."/>
            <person name="Santoro A.E."/>
            <person name="Worden A.Z."/>
        </authorList>
    </citation>
    <scope>NUCLEOTIDE SEQUENCE [LARGE SCALE GENOMIC DNA]</scope>
    <source>
        <strain evidence="9 10">Comchoano-1</strain>
    </source>
</reference>
<dbReference type="CDD" id="cd06530">
    <property type="entry name" value="S26_SPase_I"/>
    <property type="match status" value="1"/>
</dbReference>
<dbReference type="Gene3D" id="2.10.109.10">
    <property type="entry name" value="Umud Fragment, subunit A"/>
    <property type="match status" value="1"/>
</dbReference>
<dbReference type="InterPro" id="IPR000223">
    <property type="entry name" value="Pept_S26A_signal_pept_1"/>
</dbReference>
<dbReference type="EC" id="3.4.21.89" evidence="3 7"/>
<name>A0ABY5DKS3_9GAMM</name>
<comment type="catalytic activity">
    <reaction evidence="1 7">
        <text>Cleavage of hydrophobic, N-terminal signal or leader sequences from secreted and periplasmic proteins.</text>
        <dbReference type="EC" id="3.4.21.89"/>
    </reaction>
</comment>
<dbReference type="RefSeq" id="WP_258568273.1">
    <property type="nucleotide sequence ID" value="NZ_CP092900.1"/>
</dbReference>
<keyword evidence="7" id="KW-1133">Transmembrane helix</keyword>
<dbReference type="InterPro" id="IPR019533">
    <property type="entry name" value="Peptidase_S26"/>
</dbReference>
<evidence type="ECO:0000259" key="8">
    <source>
        <dbReference type="Pfam" id="PF10502"/>
    </source>
</evidence>
<dbReference type="InterPro" id="IPR019758">
    <property type="entry name" value="Pept_S26A_signal_pept_1_CS"/>
</dbReference>
<feature type="transmembrane region" description="Helical" evidence="7">
    <location>
        <begin position="40"/>
        <end position="57"/>
    </location>
</feature>
<sequence>MQMNFYFISSLLLCTTLVLSAYRLFTNKGWLYKAYDKPNWLYHMQYFSIFAAAYLAVQYFNSSIFLTFAMIILVIVHLYDLYAKKHFPQSELSILRDFSRGTWLFVVIFTLFRALAYDYSLVPSESMEPTLFAGDMLIIDKTHYQSKITPFNGVSIAWRKPQRGDVIVFSSPDNPNINYIKRVIGIAGDRVQYKDQDKTYIVNGEALSQNEHEYISTDSYIEQADEYIDGQKHRIQLDDLFYPSFSKENLDITVPEDHFFVSGDNRDHSFDSRFFGPVHESAIVGKASHRLFQLKTPSFKHWFISFSKSGKLE</sequence>
<keyword evidence="10" id="KW-1185">Reference proteome</keyword>
<evidence type="ECO:0000256" key="4">
    <source>
        <dbReference type="ARBA" id="ARBA00019232"/>
    </source>
</evidence>
<keyword evidence="6 7" id="KW-0378">Hydrolase</keyword>
<evidence type="ECO:0000256" key="3">
    <source>
        <dbReference type="ARBA" id="ARBA00013208"/>
    </source>
</evidence>
<dbReference type="EMBL" id="CP092900">
    <property type="protein sequence ID" value="UTC24489.1"/>
    <property type="molecule type" value="Genomic_DNA"/>
</dbReference>
<feature type="transmembrane region" description="Helical" evidence="7">
    <location>
        <begin position="63"/>
        <end position="82"/>
    </location>
</feature>
<dbReference type="PRINTS" id="PR00727">
    <property type="entry name" value="LEADERPTASE"/>
</dbReference>
<evidence type="ECO:0000313" key="9">
    <source>
        <dbReference type="EMBL" id="UTC24489.1"/>
    </source>
</evidence>
<dbReference type="GO" id="GO:0009003">
    <property type="term" value="F:signal peptidase activity"/>
    <property type="evidence" value="ECO:0007669"/>
    <property type="project" value="UniProtKB-EC"/>
</dbReference>
<comment type="similarity">
    <text evidence="2 7">Belongs to the peptidase S26 family.</text>
</comment>
<dbReference type="PANTHER" id="PTHR43390">
    <property type="entry name" value="SIGNAL PEPTIDASE I"/>
    <property type="match status" value="1"/>
</dbReference>
<dbReference type="SUPFAM" id="SSF51306">
    <property type="entry name" value="LexA/Signal peptidase"/>
    <property type="match status" value="1"/>
</dbReference>
<evidence type="ECO:0000256" key="2">
    <source>
        <dbReference type="ARBA" id="ARBA00009370"/>
    </source>
</evidence>
<keyword evidence="7" id="KW-0812">Transmembrane</keyword>
<dbReference type="PROSITE" id="PS00761">
    <property type="entry name" value="SPASE_I_3"/>
    <property type="match status" value="1"/>
</dbReference>
<dbReference type="Proteomes" id="UP001055955">
    <property type="component" value="Chromosome"/>
</dbReference>
<dbReference type="PROSITE" id="PS00501">
    <property type="entry name" value="SPASE_I_1"/>
    <property type="match status" value="1"/>
</dbReference>
<gene>
    <name evidence="9" type="primary">lepB</name>
    <name evidence="9" type="ORF">MMH89_04560</name>
</gene>
<keyword evidence="7" id="KW-0472">Membrane</keyword>
<dbReference type="PANTHER" id="PTHR43390:SF1">
    <property type="entry name" value="CHLOROPLAST PROCESSING PEPTIDASE"/>
    <property type="match status" value="1"/>
</dbReference>
<feature type="transmembrane region" description="Helical" evidence="7">
    <location>
        <begin position="6"/>
        <end position="25"/>
    </location>
</feature>
<feature type="transmembrane region" description="Helical" evidence="7">
    <location>
        <begin position="103"/>
        <end position="122"/>
    </location>
</feature>
<comment type="subcellular location">
    <subcellularLocation>
        <location evidence="7">Membrane</location>
        <topology evidence="7">Multi-pass membrane protein</topology>
    </subcellularLocation>
</comment>
<evidence type="ECO:0000256" key="7">
    <source>
        <dbReference type="RuleBase" id="RU362042"/>
    </source>
</evidence>
<organism evidence="9 10">
    <name type="scientific">Candidatus Comchoanobacter bicostacola</name>
    <dbReference type="NCBI Taxonomy" id="2919598"/>
    <lineage>
        <taxon>Bacteria</taxon>
        <taxon>Pseudomonadati</taxon>
        <taxon>Pseudomonadota</taxon>
        <taxon>Gammaproteobacteria</taxon>
        <taxon>Candidatus Comchoanobacterales</taxon>
        <taxon>Candidatus Comchoanobacteraceae</taxon>
        <taxon>Candidatus Comchoanobacter</taxon>
    </lineage>
</organism>
<accession>A0ABY5DKS3</accession>
<keyword evidence="5 7" id="KW-0645">Protease</keyword>
<evidence type="ECO:0000313" key="10">
    <source>
        <dbReference type="Proteomes" id="UP001055955"/>
    </source>
</evidence>
<proteinExistence type="inferred from homology"/>
<dbReference type="Pfam" id="PF10502">
    <property type="entry name" value="Peptidase_S26"/>
    <property type="match status" value="1"/>
</dbReference>
<dbReference type="InterPro" id="IPR019756">
    <property type="entry name" value="Pept_S26A_signal_pept_1_Ser-AS"/>
</dbReference>
<dbReference type="NCBIfam" id="TIGR02227">
    <property type="entry name" value="sigpep_I_bact"/>
    <property type="match status" value="1"/>
</dbReference>
<evidence type="ECO:0000256" key="5">
    <source>
        <dbReference type="ARBA" id="ARBA00022670"/>
    </source>
</evidence>
<dbReference type="InterPro" id="IPR036286">
    <property type="entry name" value="LexA/Signal_pep-like_sf"/>
</dbReference>
<evidence type="ECO:0000256" key="1">
    <source>
        <dbReference type="ARBA" id="ARBA00000677"/>
    </source>
</evidence>
<evidence type="ECO:0000256" key="6">
    <source>
        <dbReference type="ARBA" id="ARBA00022801"/>
    </source>
</evidence>
<feature type="domain" description="Peptidase S26" evidence="8">
    <location>
        <begin position="103"/>
        <end position="291"/>
    </location>
</feature>